<sequence>MVLASHSRRRLPPGITVSAPPHLPTYTPSENFTDPLRFIPERCTGDERFVGDKRAAVHPFSVGSRDCLGKKQYGMAKHEMRLILVKVLWSFDIELCEQQGDWLDQKVFLTWEKMPLMVRLKTAEG</sequence>
<reference evidence="1" key="1">
    <citation type="journal article" date="2020" name="Stud. Mycol.">
        <title>101 Dothideomycetes genomes: a test case for predicting lifestyles and emergence of pathogens.</title>
        <authorList>
            <person name="Haridas S."/>
            <person name="Albert R."/>
            <person name="Binder M."/>
            <person name="Bloem J."/>
            <person name="Labutti K."/>
            <person name="Salamov A."/>
            <person name="Andreopoulos B."/>
            <person name="Baker S."/>
            <person name="Barry K."/>
            <person name="Bills G."/>
            <person name="Bluhm B."/>
            <person name="Cannon C."/>
            <person name="Castanera R."/>
            <person name="Culley D."/>
            <person name="Daum C."/>
            <person name="Ezra D."/>
            <person name="Gonzalez J."/>
            <person name="Henrissat B."/>
            <person name="Kuo A."/>
            <person name="Liang C."/>
            <person name="Lipzen A."/>
            <person name="Lutzoni F."/>
            <person name="Magnuson J."/>
            <person name="Mondo S."/>
            <person name="Nolan M."/>
            <person name="Ohm R."/>
            <person name="Pangilinan J."/>
            <person name="Park H.-J."/>
            <person name="Ramirez L."/>
            <person name="Alfaro M."/>
            <person name="Sun H."/>
            <person name="Tritt A."/>
            <person name="Yoshinaga Y."/>
            <person name="Zwiers L.-H."/>
            <person name="Turgeon B."/>
            <person name="Goodwin S."/>
            <person name="Spatafora J."/>
            <person name="Crous P."/>
            <person name="Grigoriev I."/>
        </authorList>
    </citation>
    <scope>NUCLEOTIDE SEQUENCE</scope>
    <source>
        <strain evidence="1">CBS 525.71</strain>
    </source>
</reference>
<evidence type="ECO:0000313" key="1">
    <source>
        <dbReference type="EMBL" id="KAF2632594.1"/>
    </source>
</evidence>
<dbReference type="Proteomes" id="UP000799754">
    <property type="component" value="Unassembled WGS sequence"/>
</dbReference>
<keyword evidence="2" id="KW-1185">Reference proteome</keyword>
<accession>A0ACB6SGZ4</accession>
<protein>
    <submittedName>
        <fullName evidence="1">Cytochrome P450</fullName>
    </submittedName>
</protein>
<comment type="caution">
    <text evidence="1">The sequence shown here is derived from an EMBL/GenBank/DDBJ whole genome shotgun (WGS) entry which is preliminary data.</text>
</comment>
<name>A0ACB6SGZ4_9PLEO</name>
<organism evidence="1 2">
    <name type="scientific">Macroventuria anomochaeta</name>
    <dbReference type="NCBI Taxonomy" id="301207"/>
    <lineage>
        <taxon>Eukaryota</taxon>
        <taxon>Fungi</taxon>
        <taxon>Dikarya</taxon>
        <taxon>Ascomycota</taxon>
        <taxon>Pezizomycotina</taxon>
        <taxon>Dothideomycetes</taxon>
        <taxon>Pleosporomycetidae</taxon>
        <taxon>Pleosporales</taxon>
        <taxon>Pleosporineae</taxon>
        <taxon>Didymellaceae</taxon>
        <taxon>Macroventuria</taxon>
    </lineage>
</organism>
<proteinExistence type="predicted"/>
<dbReference type="EMBL" id="MU006702">
    <property type="protein sequence ID" value="KAF2632594.1"/>
    <property type="molecule type" value="Genomic_DNA"/>
</dbReference>
<gene>
    <name evidence="1" type="ORF">BU25DRAFT_330442</name>
</gene>
<evidence type="ECO:0000313" key="2">
    <source>
        <dbReference type="Proteomes" id="UP000799754"/>
    </source>
</evidence>